<sequence length="319" mass="35972">MAAANKDVRLSFGLDEFILRMLNLTKNEKRMEHVVTETELHELIAATKALFMSQPVCIEIDAPVNICGDIHDLLRLFSKGGFPNESNYLFCGDYVDRGKQSLEVIALMMAYKLQLPDTFFMLRGNHESQKVCRVYGFFDEINRRYKAPSLFDEFCEMFEYMPLTAIVGDRILCMHGGISPELKSRQSLRQISRPSCPYKSSLVCDLLWADPDPLADGFKANCRGISYQFGASALNKILQDLDLCLICRAHQVVQDGYEFAFKKRCLTIFSAPHYCGQFSNNASFLCVNDQLLCSFVILKPSLKARVVCGPTPKGDMGSS</sequence>
<dbReference type="WBParaSite" id="RSKR_0000686600.1">
    <property type="protein sequence ID" value="RSKR_0000686600.1"/>
    <property type="gene ID" value="RSKR_0000686600"/>
</dbReference>
<dbReference type="Proteomes" id="UP000095286">
    <property type="component" value="Unplaced"/>
</dbReference>
<evidence type="ECO:0000313" key="1">
    <source>
        <dbReference type="Proteomes" id="UP000095286"/>
    </source>
</evidence>
<reference evidence="2" key="1">
    <citation type="submission" date="2016-11" db="UniProtKB">
        <authorList>
            <consortium name="WormBaseParasite"/>
        </authorList>
    </citation>
    <scope>IDENTIFICATION</scope>
    <source>
        <strain evidence="2">KR3021</strain>
    </source>
</reference>
<accession>A0AC35U3T4</accession>
<evidence type="ECO:0000313" key="2">
    <source>
        <dbReference type="WBParaSite" id="RSKR_0000686600.1"/>
    </source>
</evidence>
<name>A0AC35U3T4_9BILA</name>
<organism evidence="1 2">
    <name type="scientific">Rhabditophanes sp. KR3021</name>
    <dbReference type="NCBI Taxonomy" id="114890"/>
    <lineage>
        <taxon>Eukaryota</taxon>
        <taxon>Metazoa</taxon>
        <taxon>Ecdysozoa</taxon>
        <taxon>Nematoda</taxon>
        <taxon>Chromadorea</taxon>
        <taxon>Rhabditida</taxon>
        <taxon>Tylenchina</taxon>
        <taxon>Panagrolaimomorpha</taxon>
        <taxon>Strongyloidoidea</taxon>
        <taxon>Alloionematidae</taxon>
        <taxon>Rhabditophanes</taxon>
    </lineage>
</organism>
<proteinExistence type="predicted"/>
<protein>
    <submittedName>
        <fullName evidence="2">Serine/threonine-protein phosphatase</fullName>
    </submittedName>
</protein>